<evidence type="ECO:0000256" key="2">
    <source>
        <dbReference type="ARBA" id="ARBA00022692"/>
    </source>
</evidence>
<dbReference type="EMBL" id="FWFV01000003">
    <property type="protein sequence ID" value="SLN37840.1"/>
    <property type="molecule type" value="Genomic_DNA"/>
</dbReference>
<dbReference type="Pfam" id="PF04228">
    <property type="entry name" value="Zn_peptidase"/>
    <property type="match status" value="1"/>
</dbReference>
<dbReference type="PANTHER" id="PTHR30168:SF0">
    <property type="entry name" value="INNER MEMBRANE PROTEIN"/>
    <property type="match status" value="1"/>
</dbReference>
<keyword evidence="2" id="KW-0812">Transmembrane</keyword>
<dbReference type="AlphaFoldDB" id="A0A1Y5SCT4"/>
<name>A0A1Y5SCT4_9RHOB</name>
<comment type="subcellular location">
    <subcellularLocation>
        <location evidence="1">Membrane</location>
        <topology evidence="1">Single-pass membrane protein</topology>
    </subcellularLocation>
</comment>
<proteinExistence type="predicted"/>
<sequence>MVGGIGGLGFVAIVVVSWALGVDPRPLLDIANQSGSTSQPRELTPAEQDAGDFAARVLATTEDVWSREFPEQIGEPYEVPELVLFSGTVQSQCGGASAATGPFYCPADQRAYLDTEFFATLEQNLGAEGDFAAAYVIAHEVGHHVQNQLGILGDVHARKQGASQSDANALQVRVELMADCFSGVWARGVEGLLEPGDIEEAINAAQRIGDDYLQKRAGKAVTPHTFTHGTSEQRARWFENGYRTGDVADCDTFAASTL</sequence>
<reference evidence="5 6" key="1">
    <citation type="submission" date="2017-03" db="EMBL/GenBank/DDBJ databases">
        <authorList>
            <person name="Afonso C.L."/>
            <person name="Miller P.J."/>
            <person name="Scott M.A."/>
            <person name="Spackman E."/>
            <person name="Goraichik I."/>
            <person name="Dimitrov K.M."/>
            <person name="Suarez D.L."/>
            <person name="Swayne D.E."/>
        </authorList>
    </citation>
    <scope>NUCLEOTIDE SEQUENCE [LARGE SCALE GENOMIC DNA]</scope>
    <source>
        <strain evidence="5 6">CECT 7066</strain>
    </source>
</reference>
<keyword evidence="6" id="KW-1185">Reference proteome</keyword>
<dbReference type="InterPro" id="IPR007343">
    <property type="entry name" value="Uncharacterised_pept_Zn_put"/>
</dbReference>
<organism evidence="5 6">
    <name type="scientific">Palleronia marisminoris</name>
    <dbReference type="NCBI Taxonomy" id="315423"/>
    <lineage>
        <taxon>Bacteria</taxon>
        <taxon>Pseudomonadati</taxon>
        <taxon>Pseudomonadota</taxon>
        <taxon>Alphaproteobacteria</taxon>
        <taxon>Rhodobacterales</taxon>
        <taxon>Roseobacteraceae</taxon>
        <taxon>Palleronia</taxon>
    </lineage>
</organism>
<evidence type="ECO:0000256" key="3">
    <source>
        <dbReference type="ARBA" id="ARBA00022989"/>
    </source>
</evidence>
<dbReference type="STRING" id="315423.SAMN04488020_103335"/>
<evidence type="ECO:0000313" key="5">
    <source>
        <dbReference type="EMBL" id="SLN37840.1"/>
    </source>
</evidence>
<protein>
    <submittedName>
        <fullName evidence="5">Putative neutral zinc metallopeptidase</fullName>
    </submittedName>
</protein>
<accession>A0A1Y5SCT4</accession>
<gene>
    <name evidence="5" type="ORF">PAM7066_01617</name>
</gene>
<keyword evidence="4" id="KW-0472">Membrane</keyword>
<dbReference type="Proteomes" id="UP000193870">
    <property type="component" value="Unassembled WGS sequence"/>
</dbReference>
<evidence type="ECO:0000313" key="6">
    <source>
        <dbReference type="Proteomes" id="UP000193870"/>
    </source>
</evidence>
<evidence type="ECO:0000256" key="1">
    <source>
        <dbReference type="ARBA" id="ARBA00004167"/>
    </source>
</evidence>
<dbReference type="GO" id="GO:0016020">
    <property type="term" value="C:membrane"/>
    <property type="evidence" value="ECO:0007669"/>
    <property type="project" value="UniProtKB-SubCell"/>
</dbReference>
<evidence type="ECO:0000256" key="4">
    <source>
        <dbReference type="ARBA" id="ARBA00023136"/>
    </source>
</evidence>
<keyword evidence="3" id="KW-1133">Transmembrane helix</keyword>
<dbReference type="PANTHER" id="PTHR30168">
    <property type="entry name" value="PUTATIVE MEMBRANE PROTEIN YPFJ"/>
    <property type="match status" value="1"/>
</dbReference>